<keyword evidence="3 7" id="KW-1133">Transmembrane helix</keyword>
<dbReference type="GO" id="GO:0005783">
    <property type="term" value="C:endoplasmic reticulum"/>
    <property type="evidence" value="ECO:0007669"/>
    <property type="project" value="TreeGrafter"/>
</dbReference>
<feature type="domain" description="Man1/Src1-like C-terminal" evidence="8">
    <location>
        <begin position="329"/>
        <end position="486"/>
    </location>
</feature>
<evidence type="ECO:0000313" key="10">
    <source>
        <dbReference type="EMBL" id="RPA85212.1"/>
    </source>
</evidence>
<feature type="region of interest" description="Disordered" evidence="6">
    <location>
        <begin position="61"/>
        <end position="291"/>
    </location>
</feature>
<evidence type="ECO:0008006" key="12">
    <source>
        <dbReference type="Google" id="ProtNLM"/>
    </source>
</evidence>
<dbReference type="Proteomes" id="UP000275078">
    <property type="component" value="Unassembled WGS sequence"/>
</dbReference>
<dbReference type="Pfam" id="PF12949">
    <property type="entry name" value="HeH"/>
    <property type="match status" value="1"/>
</dbReference>
<keyword evidence="5" id="KW-0539">Nucleus</keyword>
<feature type="domain" description="HeH/LEM" evidence="9">
    <location>
        <begin position="14"/>
        <end position="47"/>
    </location>
</feature>
<proteinExistence type="predicted"/>
<keyword evidence="2 7" id="KW-0812">Transmembrane</keyword>
<dbReference type="InterPro" id="IPR036361">
    <property type="entry name" value="SAP_dom_sf"/>
</dbReference>
<dbReference type="EMBL" id="ML119655">
    <property type="protein sequence ID" value="RPA85212.1"/>
    <property type="molecule type" value="Genomic_DNA"/>
</dbReference>
<keyword evidence="11" id="KW-1185">Reference proteome</keyword>
<dbReference type="Pfam" id="PF09402">
    <property type="entry name" value="MSC"/>
    <property type="match status" value="1"/>
</dbReference>
<organism evidence="10 11">
    <name type="scientific">Ascobolus immersus RN42</name>
    <dbReference type="NCBI Taxonomy" id="1160509"/>
    <lineage>
        <taxon>Eukaryota</taxon>
        <taxon>Fungi</taxon>
        <taxon>Dikarya</taxon>
        <taxon>Ascomycota</taxon>
        <taxon>Pezizomycotina</taxon>
        <taxon>Pezizomycetes</taxon>
        <taxon>Pezizales</taxon>
        <taxon>Ascobolaceae</taxon>
        <taxon>Ascobolus</taxon>
    </lineage>
</organism>
<dbReference type="GO" id="GO:0071763">
    <property type="term" value="P:nuclear membrane organization"/>
    <property type="evidence" value="ECO:0007669"/>
    <property type="project" value="TreeGrafter"/>
</dbReference>
<evidence type="ECO:0000256" key="2">
    <source>
        <dbReference type="ARBA" id="ARBA00022692"/>
    </source>
</evidence>
<dbReference type="CDD" id="cd12935">
    <property type="entry name" value="LEM_like"/>
    <property type="match status" value="1"/>
</dbReference>
<dbReference type="GO" id="GO:0003682">
    <property type="term" value="F:chromatin binding"/>
    <property type="evidence" value="ECO:0007669"/>
    <property type="project" value="InterPro"/>
</dbReference>
<evidence type="ECO:0000256" key="3">
    <source>
        <dbReference type="ARBA" id="ARBA00022989"/>
    </source>
</evidence>
<dbReference type="PANTHER" id="PTHR47808">
    <property type="entry name" value="INNER NUCLEAR MEMBRANE PROTEIN HEH2-RELATED"/>
    <property type="match status" value="1"/>
</dbReference>
<name>A0A3N4IGC3_ASCIM</name>
<feature type="compositionally biased region" description="Basic and acidic residues" evidence="6">
    <location>
        <begin position="264"/>
        <end position="274"/>
    </location>
</feature>
<dbReference type="GO" id="GO:0034399">
    <property type="term" value="C:nuclear periphery"/>
    <property type="evidence" value="ECO:0007669"/>
    <property type="project" value="TreeGrafter"/>
</dbReference>
<dbReference type="InterPro" id="IPR025856">
    <property type="entry name" value="HeH/LEM_domain"/>
</dbReference>
<feature type="transmembrane region" description="Helical" evidence="7">
    <location>
        <begin position="324"/>
        <end position="341"/>
    </location>
</feature>
<feature type="compositionally biased region" description="Acidic residues" evidence="6">
    <location>
        <begin position="275"/>
        <end position="291"/>
    </location>
</feature>
<evidence type="ECO:0000256" key="1">
    <source>
        <dbReference type="ARBA" id="ARBA00004126"/>
    </source>
</evidence>
<evidence type="ECO:0000256" key="4">
    <source>
        <dbReference type="ARBA" id="ARBA00023136"/>
    </source>
</evidence>
<feature type="compositionally biased region" description="Polar residues" evidence="6">
    <location>
        <begin position="121"/>
        <end position="130"/>
    </location>
</feature>
<dbReference type="GO" id="GO:0005637">
    <property type="term" value="C:nuclear inner membrane"/>
    <property type="evidence" value="ECO:0007669"/>
    <property type="project" value="InterPro"/>
</dbReference>
<reference evidence="10 11" key="1">
    <citation type="journal article" date="2018" name="Nat. Ecol. Evol.">
        <title>Pezizomycetes genomes reveal the molecular basis of ectomycorrhizal truffle lifestyle.</title>
        <authorList>
            <person name="Murat C."/>
            <person name="Payen T."/>
            <person name="Noel B."/>
            <person name="Kuo A."/>
            <person name="Morin E."/>
            <person name="Chen J."/>
            <person name="Kohler A."/>
            <person name="Krizsan K."/>
            <person name="Balestrini R."/>
            <person name="Da Silva C."/>
            <person name="Montanini B."/>
            <person name="Hainaut M."/>
            <person name="Levati E."/>
            <person name="Barry K.W."/>
            <person name="Belfiori B."/>
            <person name="Cichocki N."/>
            <person name="Clum A."/>
            <person name="Dockter R.B."/>
            <person name="Fauchery L."/>
            <person name="Guy J."/>
            <person name="Iotti M."/>
            <person name="Le Tacon F."/>
            <person name="Lindquist E.A."/>
            <person name="Lipzen A."/>
            <person name="Malagnac F."/>
            <person name="Mello A."/>
            <person name="Molinier V."/>
            <person name="Miyauchi S."/>
            <person name="Poulain J."/>
            <person name="Riccioni C."/>
            <person name="Rubini A."/>
            <person name="Sitrit Y."/>
            <person name="Splivallo R."/>
            <person name="Traeger S."/>
            <person name="Wang M."/>
            <person name="Zifcakova L."/>
            <person name="Wipf D."/>
            <person name="Zambonelli A."/>
            <person name="Paolocci F."/>
            <person name="Nowrousian M."/>
            <person name="Ottonello S."/>
            <person name="Baldrian P."/>
            <person name="Spatafora J.W."/>
            <person name="Henrissat B."/>
            <person name="Nagy L.G."/>
            <person name="Aury J.M."/>
            <person name="Wincker P."/>
            <person name="Grigoriev I.V."/>
            <person name="Bonfante P."/>
            <person name="Martin F.M."/>
        </authorList>
    </citation>
    <scope>NUCLEOTIDE SEQUENCE [LARGE SCALE GENOMIC DNA]</scope>
    <source>
        <strain evidence="10 11">RN42</strain>
    </source>
</reference>
<evidence type="ECO:0000256" key="7">
    <source>
        <dbReference type="SAM" id="Phobius"/>
    </source>
</evidence>
<dbReference type="Gene3D" id="1.10.720.30">
    <property type="entry name" value="SAP domain"/>
    <property type="match status" value="1"/>
</dbReference>
<dbReference type="STRING" id="1160509.A0A3N4IGC3"/>
<dbReference type="InterPro" id="IPR018996">
    <property type="entry name" value="Man1/Src1-like_C"/>
</dbReference>
<feature type="compositionally biased region" description="Polar residues" evidence="6">
    <location>
        <begin position="188"/>
        <end position="204"/>
    </location>
</feature>
<feature type="compositionally biased region" description="Polar residues" evidence="6">
    <location>
        <begin position="245"/>
        <end position="254"/>
    </location>
</feature>
<evidence type="ECO:0000313" key="11">
    <source>
        <dbReference type="Proteomes" id="UP000275078"/>
    </source>
</evidence>
<sequence length="501" mass="56218">MDDFPSYLQPGFDPNNLRVAELRGILVEHDVDYPASAKKSELVDLFKTHIAPKSKRLLSAKKRIQPSARGIVDYEDEDEEPDYEQQSTRRAPRTSSRRSLAPSDDAPVRTPARRTRPSDGVTPSVTQSSRRISDKVPALQPPRQTTEERPDWVTPKNQDQRRKSRKSLTAVLNSPDDEDDDSEDEVFSKQNPFQSPAHSSTSGDASVRRRSLISPDKRRVSSTTTARPLRMSLPAYQDKLPKTPARTSQSSAAPSTPDHLNAQLHRELTQREELKEESEDEDHYDQGDDQAFEPHEEFAPNAGAEVKPKPVVKRKRQTPKPPRGIFGFLLISLLSAFFIWWRREKIAVGYCGVGQYGMDGPTGPITASNFYLPRCEVCPPHAICKPDFQTECQDDYVLVPNKYSLAGLIPLAPTCEADSEKLRRIAVLSNEAVRILRKRAADIKCGDTRLDKGEHEGISESNLKRELYRLKSVSIPSTQIDIHWITAPLGTFGVDTTFPAS</sequence>
<protein>
    <recommendedName>
        <fullName evidence="12">LEM-like domain-containing protein</fullName>
    </recommendedName>
</protein>
<evidence type="ECO:0000256" key="6">
    <source>
        <dbReference type="SAM" id="MobiDB-lite"/>
    </source>
</evidence>
<evidence type="ECO:0000259" key="8">
    <source>
        <dbReference type="Pfam" id="PF09402"/>
    </source>
</evidence>
<dbReference type="OrthoDB" id="2503928at2759"/>
<gene>
    <name evidence="10" type="ORF">BJ508DRAFT_14326</name>
</gene>
<accession>A0A3N4IGC3</accession>
<evidence type="ECO:0000256" key="5">
    <source>
        <dbReference type="ARBA" id="ARBA00023242"/>
    </source>
</evidence>
<keyword evidence="4 7" id="KW-0472">Membrane</keyword>
<dbReference type="InterPro" id="IPR044780">
    <property type="entry name" value="Heh2/Src1"/>
</dbReference>
<feature type="region of interest" description="Disordered" evidence="6">
    <location>
        <begin position="299"/>
        <end position="318"/>
    </location>
</feature>
<feature type="compositionally biased region" description="Acidic residues" evidence="6">
    <location>
        <begin position="175"/>
        <end position="185"/>
    </location>
</feature>
<evidence type="ECO:0000259" key="9">
    <source>
        <dbReference type="Pfam" id="PF12949"/>
    </source>
</evidence>
<dbReference type="AlphaFoldDB" id="A0A3N4IGC3"/>
<feature type="compositionally biased region" description="Acidic residues" evidence="6">
    <location>
        <begin position="73"/>
        <end position="83"/>
    </location>
</feature>
<dbReference type="PANTHER" id="PTHR47808:SF2">
    <property type="entry name" value="LEM DOMAIN-CONTAINING PROTEIN 2"/>
    <property type="match status" value="1"/>
</dbReference>
<comment type="subcellular location">
    <subcellularLocation>
        <location evidence="1">Nucleus membrane</location>
    </subcellularLocation>
</comment>